<dbReference type="Proteomes" id="UP000194153">
    <property type="component" value="Unassembled WGS sequence"/>
</dbReference>
<reference evidence="4" key="2">
    <citation type="submission" date="2017-05" db="EMBL/GenBank/DDBJ databases">
        <title>Draft genome sequence of Geobacter pelophilus, a iron(III)-reducing bacteria.</title>
        <authorList>
            <person name="Aoyagi T."/>
            <person name="Koike H."/>
            <person name="Morita T."/>
            <person name="Sato Y."/>
            <person name="Habe H."/>
            <person name="Hori T."/>
        </authorList>
    </citation>
    <scope>NUCLEOTIDE SEQUENCE [LARGE SCALE GENOMIC DNA]</scope>
    <source>
        <strain evidence="4">Drf2</strain>
    </source>
</reference>
<dbReference type="GO" id="GO:0032259">
    <property type="term" value="P:methylation"/>
    <property type="evidence" value="ECO:0007669"/>
    <property type="project" value="UniProtKB-KW"/>
</dbReference>
<evidence type="ECO:0000313" key="3">
    <source>
        <dbReference type="EMBL" id="GAW69009.1"/>
    </source>
</evidence>
<organism evidence="3 4">
    <name type="scientific">Geoanaerobacter pelophilus</name>
    <dbReference type="NCBI Taxonomy" id="60036"/>
    <lineage>
        <taxon>Bacteria</taxon>
        <taxon>Pseudomonadati</taxon>
        <taxon>Thermodesulfobacteriota</taxon>
        <taxon>Desulfuromonadia</taxon>
        <taxon>Geobacterales</taxon>
        <taxon>Geobacteraceae</taxon>
        <taxon>Geoanaerobacter</taxon>
    </lineage>
</organism>
<gene>
    <name evidence="3" type="ORF">GPEL0_02r0114</name>
</gene>
<dbReference type="GO" id="GO:0008168">
    <property type="term" value="F:methyltransferase activity"/>
    <property type="evidence" value="ECO:0007669"/>
    <property type="project" value="UniProtKB-KW"/>
</dbReference>
<evidence type="ECO:0000313" key="4">
    <source>
        <dbReference type="Proteomes" id="UP000194153"/>
    </source>
</evidence>
<sequence length="205" mass="22614">MISRIKSSGGGAAMDGDRIKWDRRYREVERFFSLGPSRFLADSLVRVLSLVPGRKALDLACGEGRNSIYLAQQGFEVSGVDISPVGLERGRRRAADLGGSVRFIEADLDDWRPQGSYDLILNFNFLMRGLLPSLVDSLSPGGVVLMETILDAPSLQGEHRKEYLLQPGELGTIFAAFDGRVLLLEEDACLETPVARVLFQKQKKG</sequence>
<protein>
    <submittedName>
        <fullName evidence="3">SAM-dependent methyltransferase</fullName>
    </submittedName>
</protein>
<dbReference type="SUPFAM" id="SSF53335">
    <property type="entry name" value="S-adenosyl-L-methionine-dependent methyltransferases"/>
    <property type="match status" value="1"/>
</dbReference>
<dbReference type="InterPro" id="IPR029063">
    <property type="entry name" value="SAM-dependent_MTases_sf"/>
</dbReference>
<feature type="domain" description="Methyltransferase" evidence="2">
    <location>
        <begin position="57"/>
        <end position="142"/>
    </location>
</feature>
<dbReference type="PANTHER" id="PTHR43861">
    <property type="entry name" value="TRANS-ACONITATE 2-METHYLTRANSFERASE-RELATED"/>
    <property type="match status" value="1"/>
</dbReference>
<evidence type="ECO:0000259" key="2">
    <source>
        <dbReference type="Pfam" id="PF13649"/>
    </source>
</evidence>
<evidence type="ECO:0000256" key="1">
    <source>
        <dbReference type="ARBA" id="ARBA00022679"/>
    </source>
</evidence>
<name>A0ABQ0MPL4_9BACT</name>
<dbReference type="Gene3D" id="3.40.50.150">
    <property type="entry name" value="Vaccinia Virus protein VP39"/>
    <property type="match status" value="1"/>
</dbReference>
<keyword evidence="1" id="KW-0808">Transferase</keyword>
<comment type="caution">
    <text evidence="3">The sequence shown here is derived from an EMBL/GenBank/DDBJ whole genome shotgun (WGS) entry which is preliminary data.</text>
</comment>
<dbReference type="CDD" id="cd02440">
    <property type="entry name" value="AdoMet_MTases"/>
    <property type="match status" value="1"/>
</dbReference>
<dbReference type="EMBL" id="BDQG01000002">
    <property type="protein sequence ID" value="GAW69009.1"/>
    <property type="molecule type" value="Genomic_DNA"/>
</dbReference>
<dbReference type="InterPro" id="IPR041698">
    <property type="entry name" value="Methyltransf_25"/>
</dbReference>
<keyword evidence="3" id="KW-0489">Methyltransferase</keyword>
<dbReference type="Pfam" id="PF13649">
    <property type="entry name" value="Methyltransf_25"/>
    <property type="match status" value="1"/>
</dbReference>
<reference evidence="3 4" key="1">
    <citation type="submission" date="2017-04" db="EMBL/GenBank/DDBJ databases">
        <authorList>
            <consortium name="Geobacter pelophilus Genome Sequencing"/>
            <person name="Aoyagi T."/>
            <person name="Koike H."/>
            <person name="Hori T."/>
        </authorList>
    </citation>
    <scope>NUCLEOTIDE SEQUENCE [LARGE SCALE GENOMIC DNA]</scope>
    <source>
        <strain evidence="3 4">Drf2</strain>
    </source>
</reference>
<accession>A0ABQ0MPL4</accession>
<keyword evidence="4" id="KW-1185">Reference proteome</keyword>
<proteinExistence type="predicted"/>